<name>A0ABW2WVJ2_9ACTN</name>
<accession>A0ABW2WVJ2</accession>
<feature type="chain" id="PRO_5046243248" description="Secreted protein" evidence="1">
    <location>
        <begin position="28"/>
        <end position="135"/>
    </location>
</feature>
<evidence type="ECO:0000313" key="3">
    <source>
        <dbReference type="Proteomes" id="UP001596915"/>
    </source>
</evidence>
<evidence type="ECO:0000256" key="1">
    <source>
        <dbReference type="SAM" id="SignalP"/>
    </source>
</evidence>
<dbReference type="EMBL" id="JBHTGL010000008">
    <property type="protein sequence ID" value="MFD0625280.1"/>
    <property type="molecule type" value="Genomic_DNA"/>
</dbReference>
<comment type="caution">
    <text evidence="2">The sequence shown here is derived from an EMBL/GenBank/DDBJ whole genome shotgun (WGS) entry which is preliminary data.</text>
</comment>
<reference evidence="3" key="1">
    <citation type="journal article" date="2019" name="Int. J. Syst. Evol. Microbiol.">
        <title>The Global Catalogue of Microorganisms (GCM) 10K type strain sequencing project: providing services to taxonomists for standard genome sequencing and annotation.</title>
        <authorList>
            <consortium name="The Broad Institute Genomics Platform"/>
            <consortium name="The Broad Institute Genome Sequencing Center for Infectious Disease"/>
            <person name="Wu L."/>
            <person name="Ma J."/>
        </authorList>
    </citation>
    <scope>NUCLEOTIDE SEQUENCE [LARGE SCALE GENOMIC DNA]</scope>
    <source>
        <strain evidence="3">JCM 12607</strain>
    </source>
</reference>
<proteinExistence type="predicted"/>
<feature type="signal peptide" evidence="1">
    <location>
        <begin position="1"/>
        <end position="27"/>
    </location>
</feature>
<evidence type="ECO:0000313" key="2">
    <source>
        <dbReference type="EMBL" id="MFD0625280.1"/>
    </source>
</evidence>
<keyword evidence="3" id="KW-1185">Reference proteome</keyword>
<dbReference type="Proteomes" id="UP001596915">
    <property type="component" value="Unassembled WGS sequence"/>
</dbReference>
<organism evidence="2 3">
    <name type="scientific">Streptomyces sanglieri</name>
    <dbReference type="NCBI Taxonomy" id="193460"/>
    <lineage>
        <taxon>Bacteria</taxon>
        <taxon>Bacillati</taxon>
        <taxon>Actinomycetota</taxon>
        <taxon>Actinomycetes</taxon>
        <taxon>Kitasatosporales</taxon>
        <taxon>Streptomycetaceae</taxon>
        <taxon>Streptomyces</taxon>
    </lineage>
</organism>
<evidence type="ECO:0008006" key="4">
    <source>
        <dbReference type="Google" id="ProtNLM"/>
    </source>
</evidence>
<protein>
    <recommendedName>
        <fullName evidence="4">Secreted protein</fullName>
    </recommendedName>
</protein>
<sequence length="135" mass="14201">MNRRNRIALTLTAAGVAIGLSAMSAYAAPSAGWQEPTKVSNGYGHASFKTDGDVLTTCDDKTDGKKVRASVQKWYASTGSWQSVGANDAPSSACDSKVVDVEPDSSLCRIHIWAEDGGVKVSGSDRYGPEFNATP</sequence>
<gene>
    <name evidence="2" type="ORF">ACFQ2K_23560</name>
</gene>
<keyword evidence="1" id="KW-0732">Signal</keyword>